<feature type="transmembrane region" description="Helical" evidence="7">
    <location>
        <begin position="94"/>
        <end position="124"/>
    </location>
</feature>
<dbReference type="Pfam" id="PF00528">
    <property type="entry name" value="BPD_transp_1"/>
    <property type="match status" value="1"/>
</dbReference>
<comment type="caution">
    <text evidence="9">The sequence shown here is derived from an EMBL/GenBank/DDBJ whole genome shotgun (WGS) entry which is preliminary data.</text>
</comment>
<proteinExistence type="inferred from homology"/>
<dbReference type="PANTHER" id="PTHR30151:SF20">
    <property type="entry name" value="ABC TRANSPORTER PERMEASE PROTEIN HI_0355-RELATED"/>
    <property type="match status" value="1"/>
</dbReference>
<dbReference type="Gene3D" id="1.10.3720.10">
    <property type="entry name" value="MetI-like"/>
    <property type="match status" value="1"/>
</dbReference>
<evidence type="ECO:0000256" key="7">
    <source>
        <dbReference type="RuleBase" id="RU363032"/>
    </source>
</evidence>
<evidence type="ECO:0000256" key="4">
    <source>
        <dbReference type="ARBA" id="ARBA00022692"/>
    </source>
</evidence>
<keyword evidence="6 7" id="KW-0472">Membrane</keyword>
<dbReference type="EMBL" id="JALPRX010000034">
    <property type="protein sequence ID" value="MCK8784545.1"/>
    <property type="molecule type" value="Genomic_DNA"/>
</dbReference>
<keyword evidence="4 7" id="KW-0812">Transmembrane</keyword>
<dbReference type="CDD" id="cd06261">
    <property type="entry name" value="TM_PBP2"/>
    <property type="match status" value="1"/>
</dbReference>
<feature type="transmembrane region" description="Helical" evidence="7">
    <location>
        <begin position="260"/>
        <end position="281"/>
    </location>
</feature>
<keyword evidence="5 7" id="KW-1133">Transmembrane helix</keyword>
<dbReference type="InterPro" id="IPR000515">
    <property type="entry name" value="MetI-like"/>
</dbReference>
<evidence type="ECO:0000313" key="10">
    <source>
        <dbReference type="Proteomes" id="UP001139516"/>
    </source>
</evidence>
<dbReference type="SUPFAM" id="SSF161098">
    <property type="entry name" value="MetI-like"/>
    <property type="match status" value="1"/>
</dbReference>
<evidence type="ECO:0000256" key="6">
    <source>
        <dbReference type="ARBA" id="ARBA00023136"/>
    </source>
</evidence>
<sequence length="294" mass="31456">MSRTMTMTDSAEAPAAAVPAAAAAAVTAPAAPARPLWRDWAGAALVPAASLAVLVAVLLAWQFLPPLLGVPKYIIPQVTDCLSELVRMYEQENLVMHFVSTATMSVVGFLAGGLLGAAFGYALGLSPLWEKVLSPYLLALQIAPKVAFAPLFILWFGYNAWPKLIVTVLVVFFPILVNVLQSMRTVDRDLVNLARAYSMRKSQIFWKVLFPSSMPNLMAGLRIGATLAVIGITVGELVGGEVGLGYLITYGEGQANTAMVFNAIGLLTVIGIAMYWAVAAIETRVLHYIPRAAH</sequence>
<evidence type="ECO:0000256" key="1">
    <source>
        <dbReference type="ARBA" id="ARBA00004651"/>
    </source>
</evidence>
<name>A0A9X2BX28_9PROT</name>
<reference evidence="9" key="1">
    <citation type="submission" date="2022-04" db="EMBL/GenBank/DDBJ databases">
        <title>Roseomonas acroporae sp. nov., isolated from coral Acropora digitifera.</title>
        <authorList>
            <person name="Sun H."/>
        </authorList>
    </citation>
    <scope>NUCLEOTIDE SEQUENCE</scope>
    <source>
        <strain evidence="9">NAR14</strain>
    </source>
</reference>
<evidence type="ECO:0000259" key="8">
    <source>
        <dbReference type="PROSITE" id="PS50928"/>
    </source>
</evidence>
<feature type="transmembrane region" description="Helical" evidence="7">
    <location>
        <begin position="136"/>
        <end position="157"/>
    </location>
</feature>
<evidence type="ECO:0000256" key="5">
    <source>
        <dbReference type="ARBA" id="ARBA00022989"/>
    </source>
</evidence>
<keyword evidence="2 7" id="KW-0813">Transport</keyword>
<comment type="subcellular location">
    <subcellularLocation>
        <location evidence="1 7">Cell membrane</location>
        <topology evidence="1 7">Multi-pass membrane protein</topology>
    </subcellularLocation>
</comment>
<comment type="similarity">
    <text evidence="7">Belongs to the binding-protein-dependent transport system permease family.</text>
</comment>
<dbReference type="PROSITE" id="PS50928">
    <property type="entry name" value="ABC_TM1"/>
    <property type="match status" value="1"/>
</dbReference>
<feature type="transmembrane region" description="Helical" evidence="7">
    <location>
        <begin position="40"/>
        <end position="64"/>
    </location>
</feature>
<dbReference type="PANTHER" id="PTHR30151">
    <property type="entry name" value="ALKANE SULFONATE ABC TRANSPORTER-RELATED, MEMBRANE SUBUNIT"/>
    <property type="match status" value="1"/>
</dbReference>
<organism evidence="9 10">
    <name type="scientific">Roseomonas acroporae</name>
    <dbReference type="NCBI Taxonomy" id="2937791"/>
    <lineage>
        <taxon>Bacteria</taxon>
        <taxon>Pseudomonadati</taxon>
        <taxon>Pseudomonadota</taxon>
        <taxon>Alphaproteobacteria</taxon>
        <taxon>Acetobacterales</taxon>
        <taxon>Roseomonadaceae</taxon>
        <taxon>Roseomonas</taxon>
    </lineage>
</organism>
<accession>A0A9X2BX28</accession>
<feature type="domain" description="ABC transmembrane type-1" evidence="8">
    <location>
        <begin position="98"/>
        <end position="279"/>
    </location>
</feature>
<dbReference type="AlphaFoldDB" id="A0A9X2BX28"/>
<dbReference type="InterPro" id="IPR035906">
    <property type="entry name" value="MetI-like_sf"/>
</dbReference>
<dbReference type="Proteomes" id="UP001139516">
    <property type="component" value="Unassembled WGS sequence"/>
</dbReference>
<feature type="transmembrane region" description="Helical" evidence="7">
    <location>
        <begin position="223"/>
        <end position="248"/>
    </location>
</feature>
<dbReference type="RefSeq" id="WP_248666670.1">
    <property type="nucleotide sequence ID" value="NZ_JALPRX010000034.1"/>
</dbReference>
<gene>
    <name evidence="9" type="ORF">M0638_09145</name>
</gene>
<protein>
    <submittedName>
        <fullName evidence="9">ABC transporter permease</fullName>
    </submittedName>
</protein>
<evidence type="ECO:0000313" key="9">
    <source>
        <dbReference type="EMBL" id="MCK8784545.1"/>
    </source>
</evidence>
<evidence type="ECO:0000256" key="3">
    <source>
        <dbReference type="ARBA" id="ARBA00022475"/>
    </source>
</evidence>
<keyword evidence="3" id="KW-1003">Cell membrane</keyword>
<dbReference type="GO" id="GO:0005886">
    <property type="term" value="C:plasma membrane"/>
    <property type="evidence" value="ECO:0007669"/>
    <property type="project" value="UniProtKB-SubCell"/>
</dbReference>
<dbReference type="GO" id="GO:0055085">
    <property type="term" value="P:transmembrane transport"/>
    <property type="evidence" value="ECO:0007669"/>
    <property type="project" value="InterPro"/>
</dbReference>
<evidence type="ECO:0000256" key="2">
    <source>
        <dbReference type="ARBA" id="ARBA00022448"/>
    </source>
</evidence>
<keyword evidence="10" id="KW-1185">Reference proteome</keyword>
<feature type="transmembrane region" description="Helical" evidence="7">
    <location>
        <begin position="164"/>
        <end position="183"/>
    </location>
</feature>